<proteinExistence type="predicted"/>
<dbReference type="PANTHER" id="PTHR23517">
    <property type="entry name" value="RESISTANCE PROTEIN MDTM, PUTATIVE-RELATED-RELATED"/>
    <property type="match status" value="1"/>
</dbReference>
<dbReference type="InterPro" id="IPR050171">
    <property type="entry name" value="MFS_Transporters"/>
</dbReference>
<keyword evidence="10" id="KW-1185">Reference proteome</keyword>
<dbReference type="AlphaFoldDB" id="A0A4R5FT04"/>
<feature type="transmembrane region" description="Helical" evidence="7">
    <location>
        <begin position="368"/>
        <end position="387"/>
    </location>
</feature>
<feature type="transmembrane region" description="Helical" evidence="7">
    <location>
        <begin position="283"/>
        <end position="302"/>
    </location>
</feature>
<reference evidence="9 10" key="1">
    <citation type="submission" date="2019-03" db="EMBL/GenBank/DDBJ databases">
        <title>Draft genome sequences of novel Actinobacteria.</title>
        <authorList>
            <person name="Sahin N."/>
            <person name="Ay H."/>
            <person name="Saygin H."/>
        </authorList>
    </citation>
    <scope>NUCLEOTIDE SEQUENCE [LARGE SCALE GENOMIC DNA]</scope>
    <source>
        <strain evidence="9 10">6K102</strain>
    </source>
</reference>
<feature type="transmembrane region" description="Helical" evidence="7">
    <location>
        <begin position="113"/>
        <end position="136"/>
    </location>
</feature>
<dbReference type="Gene3D" id="1.20.1250.20">
    <property type="entry name" value="MFS general substrate transporter like domains"/>
    <property type="match status" value="1"/>
</dbReference>
<accession>A0A4R5FT04</accession>
<keyword evidence="4 7" id="KW-0812">Transmembrane</keyword>
<evidence type="ECO:0000313" key="10">
    <source>
        <dbReference type="Proteomes" id="UP000295136"/>
    </source>
</evidence>
<evidence type="ECO:0000256" key="7">
    <source>
        <dbReference type="SAM" id="Phobius"/>
    </source>
</evidence>
<feature type="domain" description="Major facilitator superfamily (MFS) profile" evidence="8">
    <location>
        <begin position="23"/>
        <end position="395"/>
    </location>
</feature>
<evidence type="ECO:0000256" key="4">
    <source>
        <dbReference type="ARBA" id="ARBA00022692"/>
    </source>
</evidence>
<evidence type="ECO:0000256" key="2">
    <source>
        <dbReference type="ARBA" id="ARBA00022448"/>
    </source>
</evidence>
<dbReference type="PROSITE" id="PS50850">
    <property type="entry name" value="MFS"/>
    <property type="match status" value="1"/>
</dbReference>
<feature type="transmembrane region" description="Helical" evidence="7">
    <location>
        <begin position="90"/>
        <end position="107"/>
    </location>
</feature>
<dbReference type="Proteomes" id="UP000295136">
    <property type="component" value="Unassembled WGS sequence"/>
</dbReference>
<organism evidence="9 10">
    <name type="scientific">Nonomuraea mesophila</name>
    <dbReference type="NCBI Taxonomy" id="2530382"/>
    <lineage>
        <taxon>Bacteria</taxon>
        <taxon>Bacillati</taxon>
        <taxon>Actinomycetota</taxon>
        <taxon>Actinomycetes</taxon>
        <taxon>Streptosporangiales</taxon>
        <taxon>Streptosporangiaceae</taxon>
        <taxon>Nonomuraea</taxon>
    </lineage>
</organism>
<keyword evidence="5 7" id="KW-1133">Transmembrane helix</keyword>
<dbReference type="GO" id="GO:0022857">
    <property type="term" value="F:transmembrane transporter activity"/>
    <property type="evidence" value="ECO:0007669"/>
    <property type="project" value="InterPro"/>
</dbReference>
<feature type="transmembrane region" description="Helical" evidence="7">
    <location>
        <begin position="308"/>
        <end position="330"/>
    </location>
</feature>
<sequence length="395" mass="40823">MQVPWTAPRRLRRVRETADLPVAVRLLLVNQFGVNVGFYLLVPYLATHLTGDLRMSVAATAIVLGVRNLAQQGLFIIGGTAADRLGARRVIIAGCGLRAAGFGLFAFGDGLAVLVAAAVLSGLAGALFNPAVRAYIAVEAPDRARAFALFNVFAQAGALCGPVLGAVLLLADFRVVAVTAALIFLVLTVAQALVLPARDVPPSGTSLLGDWRACLADRRFLGFALALSGMYALQNQLYLVLPLEAERTTGRPEAVAAVFVISTVVTLVLQVPITRFLDRRRGGAIAGGMAVMGLGFLAPALLPGPVPVLVAVLALAVGVMMAQPFVYDVVGSSGGPSRSGTYFGMFYMVSGVVAAVSTVVIGWAGPRGPLVCAAIGLTCAAGAAAHARRRAPEPS</sequence>
<name>A0A4R5FT04_9ACTN</name>
<comment type="caution">
    <text evidence="9">The sequence shown here is derived from an EMBL/GenBank/DDBJ whole genome shotgun (WGS) entry which is preliminary data.</text>
</comment>
<dbReference type="GO" id="GO:0005886">
    <property type="term" value="C:plasma membrane"/>
    <property type="evidence" value="ECO:0007669"/>
    <property type="project" value="UniProtKB-SubCell"/>
</dbReference>
<dbReference type="InterPro" id="IPR011701">
    <property type="entry name" value="MFS"/>
</dbReference>
<evidence type="ECO:0000313" key="9">
    <source>
        <dbReference type="EMBL" id="TDE56528.1"/>
    </source>
</evidence>
<gene>
    <name evidence="9" type="ORF">E1295_10195</name>
</gene>
<feature type="transmembrane region" description="Helical" evidence="7">
    <location>
        <begin position="254"/>
        <end position="271"/>
    </location>
</feature>
<comment type="subcellular location">
    <subcellularLocation>
        <location evidence="1">Cell membrane</location>
        <topology evidence="1">Multi-pass membrane protein</topology>
    </subcellularLocation>
</comment>
<feature type="transmembrane region" description="Helical" evidence="7">
    <location>
        <begin position="148"/>
        <end position="169"/>
    </location>
</feature>
<feature type="transmembrane region" description="Helical" evidence="7">
    <location>
        <begin position="53"/>
        <end position="70"/>
    </location>
</feature>
<evidence type="ECO:0000256" key="6">
    <source>
        <dbReference type="ARBA" id="ARBA00023136"/>
    </source>
</evidence>
<feature type="transmembrane region" description="Helical" evidence="7">
    <location>
        <begin position="216"/>
        <end position="234"/>
    </location>
</feature>
<protein>
    <submittedName>
        <fullName evidence="9">MFS transporter</fullName>
    </submittedName>
</protein>
<feature type="transmembrane region" description="Helical" evidence="7">
    <location>
        <begin position="342"/>
        <end position="362"/>
    </location>
</feature>
<dbReference type="Pfam" id="PF07690">
    <property type="entry name" value="MFS_1"/>
    <property type="match status" value="1"/>
</dbReference>
<feature type="transmembrane region" description="Helical" evidence="7">
    <location>
        <begin position="175"/>
        <end position="195"/>
    </location>
</feature>
<feature type="transmembrane region" description="Helical" evidence="7">
    <location>
        <begin position="20"/>
        <end position="41"/>
    </location>
</feature>
<dbReference type="PANTHER" id="PTHR23517:SF2">
    <property type="entry name" value="MULTIDRUG RESISTANCE PROTEIN MDTH"/>
    <property type="match status" value="1"/>
</dbReference>
<keyword evidence="2" id="KW-0813">Transport</keyword>
<keyword evidence="6 7" id="KW-0472">Membrane</keyword>
<dbReference type="RefSeq" id="WP_132629970.1">
    <property type="nucleotide sequence ID" value="NZ_SMLD01000019.1"/>
</dbReference>
<keyword evidence="3" id="KW-1003">Cell membrane</keyword>
<dbReference type="EMBL" id="SMLD01000019">
    <property type="protein sequence ID" value="TDE56528.1"/>
    <property type="molecule type" value="Genomic_DNA"/>
</dbReference>
<evidence type="ECO:0000259" key="8">
    <source>
        <dbReference type="PROSITE" id="PS50850"/>
    </source>
</evidence>
<dbReference type="InterPro" id="IPR036259">
    <property type="entry name" value="MFS_trans_sf"/>
</dbReference>
<evidence type="ECO:0000256" key="1">
    <source>
        <dbReference type="ARBA" id="ARBA00004651"/>
    </source>
</evidence>
<evidence type="ECO:0000256" key="3">
    <source>
        <dbReference type="ARBA" id="ARBA00022475"/>
    </source>
</evidence>
<dbReference type="SUPFAM" id="SSF103473">
    <property type="entry name" value="MFS general substrate transporter"/>
    <property type="match status" value="1"/>
</dbReference>
<evidence type="ECO:0000256" key="5">
    <source>
        <dbReference type="ARBA" id="ARBA00022989"/>
    </source>
</evidence>
<dbReference type="InterPro" id="IPR020846">
    <property type="entry name" value="MFS_dom"/>
</dbReference>